<accession>A0A2H0KMI5</accession>
<evidence type="ECO:0000313" key="2">
    <source>
        <dbReference type="Proteomes" id="UP000229570"/>
    </source>
</evidence>
<dbReference type="EMBL" id="PCVL01000036">
    <property type="protein sequence ID" value="PIQ72477.1"/>
    <property type="molecule type" value="Genomic_DNA"/>
</dbReference>
<gene>
    <name evidence="1" type="ORF">COV86_02805</name>
</gene>
<reference evidence="1 2" key="1">
    <citation type="submission" date="2017-09" db="EMBL/GenBank/DDBJ databases">
        <title>Depth-based differentiation of microbial function through sediment-hosted aquifers and enrichment of novel symbionts in the deep terrestrial subsurface.</title>
        <authorList>
            <person name="Probst A.J."/>
            <person name="Ladd B."/>
            <person name="Jarett J.K."/>
            <person name="Geller-Mcgrath D.E."/>
            <person name="Sieber C.M."/>
            <person name="Emerson J.B."/>
            <person name="Anantharaman K."/>
            <person name="Thomas B.C."/>
            <person name="Malmstrom R."/>
            <person name="Stieglmeier M."/>
            <person name="Klingl A."/>
            <person name="Woyke T."/>
            <person name="Ryan C.M."/>
            <person name="Banfield J.F."/>
        </authorList>
    </citation>
    <scope>NUCLEOTIDE SEQUENCE [LARGE SCALE GENOMIC DNA]</scope>
    <source>
        <strain evidence="1">CG11_big_fil_rev_8_21_14_0_20_35_14</strain>
    </source>
</reference>
<name>A0A2H0KMI5_9BACT</name>
<dbReference type="AlphaFoldDB" id="A0A2H0KMI5"/>
<sequence>MAKEYKTLVFEDSHQGRQEMAKELDLLANDGWELKSKEVTQQGWDFGKTCCLGILFLPLALLGKKSNVIQVIMEREKEV</sequence>
<organism evidence="1 2">
    <name type="scientific">Candidatus Roizmanbacteria bacterium CG11_big_fil_rev_8_21_14_0_20_35_14</name>
    <dbReference type="NCBI Taxonomy" id="1974855"/>
    <lineage>
        <taxon>Bacteria</taxon>
        <taxon>Candidatus Roizmaniibacteriota</taxon>
    </lineage>
</organism>
<dbReference type="Proteomes" id="UP000229570">
    <property type="component" value="Unassembled WGS sequence"/>
</dbReference>
<protein>
    <recommendedName>
        <fullName evidence="3">DUF4177 domain-containing protein</fullName>
    </recommendedName>
</protein>
<evidence type="ECO:0000313" key="1">
    <source>
        <dbReference type="EMBL" id="PIQ72477.1"/>
    </source>
</evidence>
<comment type="caution">
    <text evidence="1">The sequence shown here is derived from an EMBL/GenBank/DDBJ whole genome shotgun (WGS) entry which is preliminary data.</text>
</comment>
<evidence type="ECO:0008006" key="3">
    <source>
        <dbReference type="Google" id="ProtNLM"/>
    </source>
</evidence>
<proteinExistence type="predicted"/>